<dbReference type="AlphaFoldDB" id="A0A3G3JVG3"/>
<keyword evidence="4" id="KW-0808">Transferase</keyword>
<keyword evidence="8" id="KW-1185">Reference proteome</keyword>
<evidence type="ECO:0000256" key="3">
    <source>
        <dbReference type="ARBA" id="ARBA00022676"/>
    </source>
</evidence>
<evidence type="ECO:0000313" key="7">
    <source>
        <dbReference type="EMBL" id="AYQ72225.1"/>
    </source>
</evidence>
<comment type="subcellular location">
    <subcellularLocation>
        <location evidence="1">Membrane</location>
    </subcellularLocation>
</comment>
<dbReference type="Pfam" id="PF04101">
    <property type="entry name" value="Glyco_tran_28_C"/>
    <property type="match status" value="1"/>
</dbReference>
<evidence type="ECO:0000256" key="1">
    <source>
        <dbReference type="ARBA" id="ARBA00004370"/>
    </source>
</evidence>
<comment type="similarity">
    <text evidence="2">Belongs to the glycosyltransferase 28 family.</text>
</comment>
<dbReference type="InterPro" id="IPR007235">
    <property type="entry name" value="Glyco_trans_28_C"/>
</dbReference>
<evidence type="ECO:0000256" key="4">
    <source>
        <dbReference type="ARBA" id="ARBA00022679"/>
    </source>
</evidence>
<evidence type="ECO:0000259" key="5">
    <source>
        <dbReference type="Pfam" id="PF04101"/>
    </source>
</evidence>
<dbReference type="PANTHER" id="PTHR43025:SF3">
    <property type="entry name" value="MONOGALACTOSYLDIACYLGLYCEROL SYNTHASE 1, CHLOROPLASTIC"/>
    <property type="match status" value="1"/>
</dbReference>
<evidence type="ECO:0008006" key="9">
    <source>
        <dbReference type="Google" id="ProtNLM"/>
    </source>
</evidence>
<evidence type="ECO:0000256" key="2">
    <source>
        <dbReference type="ARBA" id="ARBA00006962"/>
    </source>
</evidence>
<proteinExistence type="inferred from homology"/>
<dbReference type="PANTHER" id="PTHR43025">
    <property type="entry name" value="MONOGALACTOSYLDIACYLGLYCEROL SYNTHASE"/>
    <property type="match status" value="1"/>
</dbReference>
<feature type="domain" description="Glycosyl transferase family 28 C-terminal" evidence="5">
    <location>
        <begin position="232"/>
        <end position="335"/>
    </location>
</feature>
<gene>
    <name evidence="7" type="ORF">EAV92_06355</name>
</gene>
<reference evidence="7 8" key="1">
    <citation type="submission" date="2018-10" db="EMBL/GenBank/DDBJ databases">
        <title>Genome Sequence of Cohnella sp.</title>
        <authorList>
            <person name="Srinivasan S."/>
            <person name="Kim M.K."/>
        </authorList>
    </citation>
    <scope>NUCLEOTIDE SEQUENCE [LARGE SCALE GENOMIC DNA]</scope>
    <source>
        <strain evidence="7 8">18JY8-7</strain>
    </source>
</reference>
<dbReference type="InterPro" id="IPR009695">
    <property type="entry name" value="Diacylglyc_glucosyltr_N"/>
</dbReference>
<evidence type="ECO:0000313" key="8">
    <source>
        <dbReference type="Proteomes" id="UP000269097"/>
    </source>
</evidence>
<feature type="domain" description="Diacylglycerol glucosyltransferase N-terminal" evidence="6">
    <location>
        <begin position="18"/>
        <end position="179"/>
    </location>
</feature>
<dbReference type="Gene3D" id="3.40.50.2000">
    <property type="entry name" value="Glycogen Phosphorylase B"/>
    <property type="match status" value="1"/>
</dbReference>
<dbReference type="GO" id="GO:0009247">
    <property type="term" value="P:glycolipid biosynthetic process"/>
    <property type="evidence" value="ECO:0007669"/>
    <property type="project" value="InterPro"/>
</dbReference>
<dbReference type="GO" id="GO:0016758">
    <property type="term" value="F:hexosyltransferase activity"/>
    <property type="evidence" value="ECO:0007669"/>
    <property type="project" value="InterPro"/>
</dbReference>
<accession>A0A3G3JVG3</accession>
<evidence type="ECO:0000259" key="6">
    <source>
        <dbReference type="Pfam" id="PF06925"/>
    </source>
</evidence>
<dbReference type="EMBL" id="CP033433">
    <property type="protein sequence ID" value="AYQ72225.1"/>
    <property type="molecule type" value="Genomic_DNA"/>
</dbReference>
<sequence>MRATPRIVIVYSKFGDGHYQAARAMQEQFAAAGVTDVRLVDLFGESHPLWNAVSRYFYDKSMNRFPRLYGWSYEITNEMNSDGSFAKWLHSLGTRRLKAILEAEQPDAVIHTFPFLAFYRMKERDGLSIPGYTVITDYVLHCRWLHPQTDGYFVATDALKAKMKARGVRDERIHVTGIPLRKEFESPSRAGNVFREYGLDPNKRHVLVMAGAGGVFSDLKTLLPEFIGMESDLSFILVTGRNAKLYEELRNRFAGLPSVKVLGYVEGIHRLMSVSSCIVTKAGGLTLTEALALRVPVIVYRPLPGQERGNAEYWADKGTVRIAADRNALRESLQDLTDGVSWGGIAAVNGRASQNIAELVVSRLPLSGQLNRDGQLVPGKGRRVLHDFT</sequence>
<dbReference type="Proteomes" id="UP000269097">
    <property type="component" value="Chromosome"/>
</dbReference>
<dbReference type="SUPFAM" id="SSF53756">
    <property type="entry name" value="UDP-Glycosyltransferase/glycogen phosphorylase"/>
    <property type="match status" value="1"/>
</dbReference>
<dbReference type="GO" id="GO:0016020">
    <property type="term" value="C:membrane"/>
    <property type="evidence" value="ECO:0007669"/>
    <property type="project" value="UniProtKB-SubCell"/>
</dbReference>
<dbReference type="InterPro" id="IPR050519">
    <property type="entry name" value="Glycosyltransf_28_UgtP"/>
</dbReference>
<dbReference type="KEGG" id="coh:EAV92_06355"/>
<name>A0A3G3JVG3_9BACL</name>
<protein>
    <recommendedName>
        <fullName evidence="9">Glycosyltransferase</fullName>
    </recommendedName>
</protein>
<dbReference type="RefSeq" id="WP_123040285.1">
    <property type="nucleotide sequence ID" value="NZ_CP033433.1"/>
</dbReference>
<organism evidence="7 8">
    <name type="scientific">Cohnella candidum</name>
    <dbReference type="NCBI Taxonomy" id="2674991"/>
    <lineage>
        <taxon>Bacteria</taxon>
        <taxon>Bacillati</taxon>
        <taxon>Bacillota</taxon>
        <taxon>Bacilli</taxon>
        <taxon>Bacillales</taxon>
        <taxon>Paenibacillaceae</taxon>
        <taxon>Cohnella</taxon>
    </lineage>
</organism>
<dbReference type="Pfam" id="PF06925">
    <property type="entry name" value="MGDG_synth"/>
    <property type="match status" value="1"/>
</dbReference>
<keyword evidence="3" id="KW-0328">Glycosyltransferase</keyword>